<feature type="domain" description="Glycosyltransferase subfamily 4-like N-terminal" evidence="2">
    <location>
        <begin position="235"/>
        <end position="330"/>
    </location>
</feature>
<feature type="compositionally biased region" description="Low complexity" evidence="1">
    <location>
        <begin position="125"/>
        <end position="145"/>
    </location>
</feature>
<keyword evidence="3" id="KW-0808">Transferase</keyword>
<feature type="compositionally biased region" description="Low complexity" evidence="1">
    <location>
        <begin position="185"/>
        <end position="196"/>
    </location>
</feature>
<dbReference type="EMBL" id="FOHS01000003">
    <property type="protein sequence ID" value="SET70976.1"/>
    <property type="molecule type" value="Genomic_DNA"/>
</dbReference>
<dbReference type="InterPro" id="IPR028098">
    <property type="entry name" value="Glyco_trans_4-like_N"/>
</dbReference>
<name>A0A1I0GJ69_9BACT</name>
<dbReference type="RefSeq" id="WP_143069806.1">
    <property type="nucleotide sequence ID" value="NZ_FOHS01000003.1"/>
</dbReference>
<reference evidence="4" key="1">
    <citation type="submission" date="2016-10" db="EMBL/GenBank/DDBJ databases">
        <authorList>
            <person name="Varghese N."/>
            <person name="Submissions S."/>
        </authorList>
    </citation>
    <scope>NUCLEOTIDE SEQUENCE [LARGE SCALE GENOMIC DNA]</scope>
    <source>
        <strain evidence="4">DSM 15310</strain>
    </source>
</reference>
<protein>
    <submittedName>
        <fullName evidence="3">Glycosyl transferase 4-like domain-containing protein</fullName>
    </submittedName>
</protein>
<dbReference type="Proteomes" id="UP000198697">
    <property type="component" value="Unassembled WGS sequence"/>
</dbReference>
<evidence type="ECO:0000313" key="3">
    <source>
        <dbReference type="EMBL" id="SET70976.1"/>
    </source>
</evidence>
<dbReference type="AlphaFoldDB" id="A0A1I0GJ69"/>
<proteinExistence type="predicted"/>
<dbReference type="Pfam" id="PF13439">
    <property type="entry name" value="Glyco_transf_4"/>
    <property type="match status" value="1"/>
</dbReference>
<sequence length="363" mass="37474">MSTASSRILLLGWNEVLQPQPATAPPLRALVQQLAPLTNLAVLLPHEPQPAFAVAGGTVRTTGLAELDLAAIRAAARPSPNPAAWQAPAAPYLGSSSPAAPYLGATPAAATAPAAPALAAAAAGQRAGEPAGPGPAAATASARTPADGDFPALGAQPKRVEPTQADPLPVSRAAELPPAKDQSGLAAPATPATALSPAPPTRVHATLAQELAALGRNPPDATATDLNFQVIQYARFASNWACGKQFAVIYAVDWPTWLAAMEIRQLTGWPLVLHVHSLAQERASPAETGWAVALERLALRRADLVLAASAEVASRLTERYQVPPERLRTVAISNTAAINELLFHIEHHRPGRPAVAPITPPSA</sequence>
<gene>
    <name evidence="3" type="ORF">SAMN04487998_2440</name>
</gene>
<organism evidence="3 4">
    <name type="scientific">Hymenobacter actinosclerus</name>
    <dbReference type="NCBI Taxonomy" id="82805"/>
    <lineage>
        <taxon>Bacteria</taxon>
        <taxon>Pseudomonadati</taxon>
        <taxon>Bacteroidota</taxon>
        <taxon>Cytophagia</taxon>
        <taxon>Cytophagales</taxon>
        <taxon>Hymenobacteraceae</taxon>
        <taxon>Hymenobacter</taxon>
    </lineage>
</organism>
<evidence type="ECO:0000313" key="4">
    <source>
        <dbReference type="Proteomes" id="UP000198697"/>
    </source>
</evidence>
<feature type="region of interest" description="Disordered" evidence="1">
    <location>
        <begin position="125"/>
        <end position="200"/>
    </location>
</feature>
<dbReference type="Gene3D" id="3.40.50.2000">
    <property type="entry name" value="Glycogen Phosphorylase B"/>
    <property type="match status" value="1"/>
</dbReference>
<evidence type="ECO:0000259" key="2">
    <source>
        <dbReference type="Pfam" id="PF13439"/>
    </source>
</evidence>
<dbReference type="GO" id="GO:0016757">
    <property type="term" value="F:glycosyltransferase activity"/>
    <property type="evidence" value="ECO:0007669"/>
    <property type="project" value="UniProtKB-ARBA"/>
</dbReference>
<dbReference type="STRING" id="82805.SAMN04487998_2440"/>
<accession>A0A1I0GJ69</accession>
<dbReference type="SUPFAM" id="SSF53756">
    <property type="entry name" value="UDP-Glycosyltransferase/glycogen phosphorylase"/>
    <property type="match status" value="1"/>
</dbReference>
<keyword evidence="4" id="KW-1185">Reference proteome</keyword>
<dbReference type="OrthoDB" id="9810929at2"/>
<evidence type="ECO:0000256" key="1">
    <source>
        <dbReference type="SAM" id="MobiDB-lite"/>
    </source>
</evidence>